<dbReference type="InterPro" id="IPR055163">
    <property type="entry name" value="ALK/LTK-like_GRD"/>
</dbReference>
<dbReference type="GO" id="GO:0097324">
    <property type="term" value="P:melanocyte migration"/>
    <property type="evidence" value="ECO:0007669"/>
    <property type="project" value="Ensembl"/>
</dbReference>
<dbReference type="Gene3D" id="3.30.200.20">
    <property type="entry name" value="Phosphorylase Kinase, domain 1"/>
    <property type="match status" value="1"/>
</dbReference>
<evidence type="ECO:0000256" key="1">
    <source>
        <dbReference type="ARBA" id="ARBA00004251"/>
    </source>
</evidence>
<feature type="compositionally biased region" description="Polar residues" evidence="20">
    <location>
        <begin position="1420"/>
        <end position="1431"/>
    </location>
</feature>
<protein>
    <recommendedName>
        <fullName evidence="19">Tyrosine-protein kinase receptor</fullName>
        <ecNumber evidence="19">2.7.10.1</ecNumber>
    </recommendedName>
</protein>
<dbReference type="PROSITE" id="PS01209">
    <property type="entry name" value="LDLRA_1"/>
    <property type="match status" value="1"/>
</dbReference>
<dbReference type="PANTHER" id="PTHR24416">
    <property type="entry name" value="TYROSINE-PROTEIN KINASE RECEPTOR"/>
    <property type="match status" value="1"/>
</dbReference>
<keyword evidence="8 18" id="KW-0067">ATP-binding</keyword>
<dbReference type="InterPro" id="IPR001245">
    <property type="entry name" value="Ser-Thr/Tyr_kinase_cat_dom"/>
</dbReference>
<evidence type="ECO:0000256" key="9">
    <source>
        <dbReference type="ARBA" id="ARBA00022989"/>
    </source>
</evidence>
<evidence type="ECO:0000256" key="11">
    <source>
        <dbReference type="ARBA" id="ARBA00023137"/>
    </source>
</evidence>
<dbReference type="GeneTree" id="ENSGT00940000164602"/>
<evidence type="ECO:0000256" key="12">
    <source>
        <dbReference type="ARBA" id="ARBA00023157"/>
    </source>
</evidence>
<comment type="subunit">
    <text evidence="16">Homodimer; homodimerizes upon binding to alkal ligands (alkal1, alkal2a or alkal2b).</text>
</comment>
<organism evidence="24">
    <name type="scientific">Pundamilia nyererei</name>
    <dbReference type="NCBI Taxonomy" id="303518"/>
    <lineage>
        <taxon>Eukaryota</taxon>
        <taxon>Metazoa</taxon>
        <taxon>Chordata</taxon>
        <taxon>Craniata</taxon>
        <taxon>Vertebrata</taxon>
        <taxon>Euteleostomi</taxon>
        <taxon>Actinopterygii</taxon>
        <taxon>Neopterygii</taxon>
        <taxon>Teleostei</taxon>
        <taxon>Neoteleostei</taxon>
        <taxon>Acanthomorphata</taxon>
        <taxon>Ovalentaria</taxon>
        <taxon>Cichlomorphae</taxon>
        <taxon>Cichliformes</taxon>
        <taxon>Cichlidae</taxon>
        <taxon>African cichlids</taxon>
        <taxon>Pseudocrenilabrinae</taxon>
        <taxon>Haplochromini</taxon>
        <taxon>Pundamilia</taxon>
    </lineage>
</organism>
<evidence type="ECO:0000256" key="20">
    <source>
        <dbReference type="SAM" id="MobiDB-lite"/>
    </source>
</evidence>
<feature type="region of interest" description="Disordered" evidence="20">
    <location>
        <begin position="1249"/>
        <end position="1282"/>
    </location>
</feature>
<comment type="catalytic activity">
    <reaction evidence="15 19">
        <text>L-tyrosyl-[protein] + ATP = O-phospho-L-tyrosyl-[protein] + ADP + H(+)</text>
        <dbReference type="Rhea" id="RHEA:10596"/>
        <dbReference type="Rhea" id="RHEA-COMP:10136"/>
        <dbReference type="Rhea" id="RHEA-COMP:20101"/>
        <dbReference type="ChEBI" id="CHEBI:15378"/>
        <dbReference type="ChEBI" id="CHEBI:30616"/>
        <dbReference type="ChEBI" id="CHEBI:46858"/>
        <dbReference type="ChEBI" id="CHEBI:61978"/>
        <dbReference type="ChEBI" id="CHEBI:456216"/>
        <dbReference type="EC" id="2.7.10.1"/>
    </reaction>
</comment>
<dbReference type="SUPFAM" id="SSF49899">
    <property type="entry name" value="Concanavalin A-like lectins/glucanases"/>
    <property type="match status" value="1"/>
</dbReference>
<feature type="domain" description="Protein kinase" evidence="22">
    <location>
        <begin position="817"/>
        <end position="1090"/>
    </location>
</feature>
<feature type="disulfide bond" evidence="17">
    <location>
        <begin position="200"/>
        <end position="212"/>
    </location>
</feature>
<dbReference type="Gene3D" id="1.10.510.10">
    <property type="entry name" value="Transferase(Phosphotransferase) domain 1"/>
    <property type="match status" value="1"/>
</dbReference>
<keyword evidence="11" id="KW-0829">Tyrosine-protein kinase</keyword>
<dbReference type="InterPro" id="IPR002172">
    <property type="entry name" value="LDrepeatLR_classA_rpt"/>
</dbReference>
<dbReference type="SUPFAM" id="SSF56112">
    <property type="entry name" value="Protein kinase-like (PK-like)"/>
    <property type="match status" value="1"/>
</dbReference>
<evidence type="ECO:0000256" key="7">
    <source>
        <dbReference type="ARBA" id="ARBA00022777"/>
    </source>
</evidence>
<evidence type="ECO:0000256" key="16">
    <source>
        <dbReference type="ARBA" id="ARBA00063150"/>
    </source>
</evidence>
<dbReference type="PROSITE" id="PS50011">
    <property type="entry name" value="PROTEIN_KINASE_DOM"/>
    <property type="match status" value="1"/>
</dbReference>
<keyword evidence="19" id="KW-0597">Phosphoprotein</keyword>
<dbReference type="PROSITE" id="PS00109">
    <property type="entry name" value="PROTEIN_KINASE_TYR"/>
    <property type="match status" value="1"/>
</dbReference>
<keyword evidence="7" id="KW-0418">Kinase</keyword>
<dbReference type="Gene3D" id="2.60.120.200">
    <property type="match status" value="2"/>
</dbReference>
<evidence type="ECO:0000313" key="24">
    <source>
        <dbReference type="Ensembl" id="ENSPNYP00000028438.1"/>
    </source>
</evidence>
<dbReference type="InterPro" id="IPR000719">
    <property type="entry name" value="Prot_kinase_dom"/>
</dbReference>
<feature type="binding site" evidence="18">
    <location>
        <position position="851"/>
    </location>
    <ligand>
        <name>ATP</name>
        <dbReference type="ChEBI" id="CHEBI:30616"/>
    </ligand>
</feature>
<evidence type="ECO:0000256" key="13">
    <source>
        <dbReference type="ARBA" id="ARBA00023170"/>
    </source>
</evidence>
<dbReference type="SMART" id="SM00137">
    <property type="entry name" value="MAM"/>
    <property type="match status" value="1"/>
</dbReference>
<evidence type="ECO:0000259" key="23">
    <source>
        <dbReference type="PROSITE" id="PS50060"/>
    </source>
</evidence>
<evidence type="ECO:0000256" key="17">
    <source>
        <dbReference type="PROSITE-ProRule" id="PRU00124"/>
    </source>
</evidence>
<evidence type="ECO:0000256" key="6">
    <source>
        <dbReference type="ARBA" id="ARBA00022741"/>
    </source>
</evidence>
<dbReference type="Pfam" id="PF07714">
    <property type="entry name" value="PK_Tyr_Ser-Thr"/>
    <property type="match status" value="1"/>
</dbReference>
<dbReference type="GO" id="GO:0070285">
    <property type="term" value="P:pigment cell development"/>
    <property type="evidence" value="ECO:0007669"/>
    <property type="project" value="Ensembl"/>
</dbReference>
<dbReference type="InterPro" id="IPR011009">
    <property type="entry name" value="Kinase-like_dom_sf"/>
</dbReference>
<evidence type="ECO:0000256" key="21">
    <source>
        <dbReference type="SAM" id="Phobius"/>
    </source>
</evidence>
<dbReference type="InterPro" id="IPR013320">
    <property type="entry name" value="ConA-like_dom_sf"/>
</dbReference>
<dbReference type="GO" id="GO:0007169">
    <property type="term" value="P:cell surface receptor protein tyrosine kinase signaling pathway"/>
    <property type="evidence" value="ECO:0007669"/>
    <property type="project" value="InterPro"/>
</dbReference>
<keyword evidence="14" id="KW-0325">Glycoprotein</keyword>
<keyword evidence="3" id="KW-0808">Transferase</keyword>
<name>A0A3B4H4E7_9CICH</name>
<dbReference type="FunFam" id="1.10.510.10:FF:000113">
    <property type="entry name" value="Tyrosine-protein kinase receptor"/>
    <property type="match status" value="1"/>
</dbReference>
<dbReference type="GO" id="GO:0005524">
    <property type="term" value="F:ATP binding"/>
    <property type="evidence" value="ECO:0007669"/>
    <property type="project" value="UniProtKB-UniRule"/>
</dbReference>
<dbReference type="InterPro" id="IPR008266">
    <property type="entry name" value="Tyr_kinase_AS"/>
</dbReference>
<keyword evidence="5" id="KW-0732">Signal</keyword>
<evidence type="ECO:0000256" key="19">
    <source>
        <dbReference type="RuleBase" id="RU000312"/>
    </source>
</evidence>
<keyword evidence="4 19" id="KW-0812">Transmembrane</keyword>
<comment type="similarity">
    <text evidence="19">Belongs to the protein kinase superfamily. Tyr protein kinase family. Insulin receptor subfamily.</text>
</comment>
<feature type="domain" description="MAM" evidence="23">
    <location>
        <begin position="28"/>
        <end position="195"/>
    </location>
</feature>
<dbReference type="PROSITE" id="PS00239">
    <property type="entry name" value="RECEPTOR_TYR_KIN_II"/>
    <property type="match status" value="1"/>
</dbReference>
<evidence type="ECO:0000256" key="15">
    <source>
        <dbReference type="ARBA" id="ARBA00051243"/>
    </source>
</evidence>
<evidence type="ECO:0000256" key="18">
    <source>
        <dbReference type="PROSITE-ProRule" id="PRU10141"/>
    </source>
</evidence>
<dbReference type="GO" id="GO:0098727">
    <property type="term" value="P:maintenance of cell number"/>
    <property type="evidence" value="ECO:0007669"/>
    <property type="project" value="Ensembl"/>
</dbReference>
<dbReference type="PROSITE" id="PS50060">
    <property type="entry name" value="MAM_2"/>
    <property type="match status" value="1"/>
</dbReference>
<evidence type="ECO:0000256" key="2">
    <source>
        <dbReference type="ARBA" id="ARBA00022475"/>
    </source>
</evidence>
<evidence type="ECO:0000256" key="8">
    <source>
        <dbReference type="ARBA" id="ARBA00022840"/>
    </source>
</evidence>
<dbReference type="Pfam" id="PF00629">
    <property type="entry name" value="MAM"/>
    <property type="match status" value="2"/>
</dbReference>
<dbReference type="GO" id="GO:0005886">
    <property type="term" value="C:plasma membrane"/>
    <property type="evidence" value="ECO:0007669"/>
    <property type="project" value="UniProtKB-SubCell"/>
</dbReference>
<dbReference type="PROSITE" id="PS50068">
    <property type="entry name" value="LDLRA_2"/>
    <property type="match status" value="1"/>
</dbReference>
<proteinExistence type="inferred from homology"/>
<accession>A0A3B4H4E7</accession>
<dbReference type="CDD" id="cd00112">
    <property type="entry name" value="LDLa"/>
    <property type="match status" value="1"/>
</dbReference>
<dbReference type="GO" id="GO:0030318">
    <property type="term" value="P:melanocyte differentiation"/>
    <property type="evidence" value="ECO:0007669"/>
    <property type="project" value="Ensembl"/>
</dbReference>
<dbReference type="InterPro" id="IPR017441">
    <property type="entry name" value="Protein_kinase_ATP_BS"/>
</dbReference>
<dbReference type="CDD" id="cd05036">
    <property type="entry name" value="PTKc_ALK_LTK"/>
    <property type="match status" value="1"/>
</dbReference>
<dbReference type="InterPro" id="IPR000998">
    <property type="entry name" value="MAM_dom"/>
</dbReference>
<feature type="transmembrane region" description="Helical" evidence="21">
    <location>
        <begin position="12"/>
        <end position="29"/>
    </location>
</feature>
<keyword evidence="10 21" id="KW-0472">Membrane</keyword>
<dbReference type="STRING" id="303518.ENSPNYP00000028438"/>
<dbReference type="SMART" id="SM00219">
    <property type="entry name" value="TyrKc"/>
    <property type="match status" value="1"/>
</dbReference>
<dbReference type="GO" id="GO:0042127">
    <property type="term" value="P:regulation of cell population proliferation"/>
    <property type="evidence" value="ECO:0007669"/>
    <property type="project" value="TreeGrafter"/>
</dbReference>
<evidence type="ECO:0000256" key="4">
    <source>
        <dbReference type="ARBA" id="ARBA00022692"/>
    </source>
</evidence>
<evidence type="ECO:0000256" key="3">
    <source>
        <dbReference type="ARBA" id="ARBA00022679"/>
    </source>
</evidence>
<feature type="region of interest" description="Disordered" evidence="20">
    <location>
        <begin position="560"/>
        <end position="586"/>
    </location>
</feature>
<dbReference type="InterPro" id="IPR050122">
    <property type="entry name" value="RTK"/>
</dbReference>
<dbReference type="InterPro" id="IPR036055">
    <property type="entry name" value="LDL_receptor-like_sf"/>
</dbReference>
<keyword evidence="13 19" id="KW-0675">Receptor</keyword>
<feature type="compositionally biased region" description="Polar residues" evidence="20">
    <location>
        <begin position="1249"/>
        <end position="1268"/>
    </location>
</feature>
<dbReference type="PROSITE" id="PS00107">
    <property type="entry name" value="PROTEIN_KINASE_ATP"/>
    <property type="match status" value="1"/>
</dbReference>
<sequence>MSLEAFFVKSQMLFIYFFIFVVSCVAVPSCDFESPCLWTLSNSSRSDWLLVSPQQPQSTKAGMMPATDNSEGRSDGHFLLLTPSPEAEASGKCDYHLMSPVLPKSSMDCLLQVAVYEAGPMVGNLTLLIKPAQPDSDVHSEMLHHRGRDDRRSWQIFGVPIGWVAGPFQVTLLYTSCEREATVALDSLEFINCESGDPICEESFHCNHSGDCIATSQVCNFHTDCPYGEDEGFICGEILFLLFFLNKITQSAGDTDLRSVRQQHLLSDPVLLQWIPTRHFLFLPVRESNSLKEAFVQSSAFPRPVSSVACQMHFSLYLRGHFNGSLQVAIEENGTVAAVPVWERNGQAEDNWEPVPHKVTFSPLFSPVRDSGVSLMTWWFTSCGASGPQGPTQAQCDSTYRNKNINVTVGKEGHLKGIQMWKVPATNRYLISAYGAAGGKGAKNHNKRNHGVFISAIFPLEKGDMLYILVGHQGEDACPGRNPHTKKICLGESSVIEDNLKLQAGVEWAGGGGGGGGATYVFKVEDGELVPLLIAAGGGGNAYLEDPESSLDNIPLEQYENSTEAPSSNGQTGAAGGGGGWKDSSSSHLMAGRSLVEGAEGGSSCPLALSKLSWSTFGGFGGGGGACTAGGGGGGYRGGDAALTDDITADGQNGISFIHPMGEIFLQPLAAMESHGECEIKVQLNCSHCQTQSCKREADTHLILCLCDDDDEVLDIDNVTCFSPTLPVPVPMPTSLILAVVVSTVASGFALVCAGVILMWYHKKNDLPAVRGRLQSPEYKLSKIRSSTIMTDYNPNYFFTGKATSFSELKEVPRKNITLLRALGHGAFGEVYEGQVLGMSGDGSAMQVAIKTLPEICSEQDEMDFLMEALIMSKFSHENIVRCIGVSLNILPRFILLELMTGGDMKSFLRRNRPRTSSLTMRDLLRMARDIACGCRYLEENHFIHRDIAARNCLLTCPGSDRVAKIGDFGMARDIYRASYYRKGGRAMLPVKWMPPEAFMEGIFTCKTDTWSFGVLLWEILSLGYMPYPCKTNQEVLEFVTSGGRMDPPKACPGPVYRIMTQCWQHCPEHRPNFSTILERINYCTQDPDVINTPLPVEYGPNTDDDGGTVIRPTDPTSTCLTPLLVSHPPSQDCPSQLGFSAMGLGPTPLPLQPTKPRLLLQRTQPVHHEVTSCREVLEPCWAEPVPAPGLSAVSNWLHPEPPHHRPYSRNSSSSENQRLKNKTKNLWNPTYGSWVLDNLRGKKALTHTQSMPLSSSTSKTQTHSPASENHEAGSDGTSSTYLSPKSLCTSSTSSSSCQAQAASSTSSHKTPAGGGTKSMDLAKLQSFPCGNVNYAYDEQSYEAESLPLVVPKAPEDVKNTSSATSVSSGSSLGLALGLHTPSSCMPKLLLLKRHASYGHEDVRRHTKAEKPTRDRDSGFSLSEDLSVTPI</sequence>
<dbReference type="InterPro" id="IPR023415">
    <property type="entry name" value="LDLR_class-A_CS"/>
</dbReference>
<dbReference type="PANTHER" id="PTHR24416:SF627">
    <property type="entry name" value="TYROSINE-PROTEIN KINASE RECEPTOR"/>
    <property type="match status" value="1"/>
</dbReference>
<feature type="region of interest" description="Disordered" evidence="20">
    <location>
        <begin position="1202"/>
        <end position="1225"/>
    </location>
</feature>
<evidence type="ECO:0000259" key="22">
    <source>
        <dbReference type="PROSITE" id="PS50011"/>
    </source>
</evidence>
<dbReference type="Gene3D" id="4.10.400.10">
    <property type="entry name" value="Low-density Lipoprotein Receptor"/>
    <property type="match status" value="1"/>
</dbReference>
<dbReference type="GO" id="GO:0048070">
    <property type="term" value="P:regulation of developmental pigmentation"/>
    <property type="evidence" value="ECO:0007669"/>
    <property type="project" value="Ensembl"/>
</dbReference>
<feature type="region of interest" description="Disordered" evidence="20">
    <location>
        <begin position="1399"/>
        <end position="1431"/>
    </location>
</feature>
<dbReference type="GO" id="GO:0050935">
    <property type="term" value="P:iridophore differentiation"/>
    <property type="evidence" value="ECO:0007669"/>
    <property type="project" value="Ensembl"/>
</dbReference>
<comment type="subcellular location">
    <subcellularLocation>
        <location evidence="1">Cell membrane</location>
        <topology evidence="1">Single-pass type I membrane protein</topology>
    </subcellularLocation>
</comment>
<keyword evidence="2" id="KW-1003">Cell membrane</keyword>
<reference evidence="24" key="1">
    <citation type="submission" date="2023-09" db="UniProtKB">
        <authorList>
            <consortium name="Ensembl"/>
        </authorList>
    </citation>
    <scope>IDENTIFICATION</scope>
</reference>
<comment type="caution">
    <text evidence="17">Lacks conserved residue(s) required for the propagation of feature annotation.</text>
</comment>
<keyword evidence="9 21" id="KW-1133">Transmembrane helix</keyword>
<dbReference type="Pfam" id="PF12810">
    <property type="entry name" value="ALK_LTK_GRD"/>
    <property type="match status" value="1"/>
</dbReference>
<dbReference type="PRINTS" id="PR00109">
    <property type="entry name" value="TYRKINASE"/>
</dbReference>
<dbReference type="SMART" id="SM00192">
    <property type="entry name" value="LDLa"/>
    <property type="match status" value="1"/>
</dbReference>
<dbReference type="Ensembl" id="ENSPNYT00000029130.1">
    <property type="protein sequence ID" value="ENSPNYP00000028438.1"/>
    <property type="gene ID" value="ENSPNYG00000021387.1"/>
</dbReference>
<dbReference type="FunFam" id="3.30.200.20:FF:000117">
    <property type="entry name" value="Tyrosine-protein kinase receptor"/>
    <property type="match status" value="1"/>
</dbReference>
<feature type="compositionally biased region" description="Basic and acidic residues" evidence="20">
    <location>
        <begin position="1399"/>
        <end position="1418"/>
    </location>
</feature>
<evidence type="ECO:0000256" key="14">
    <source>
        <dbReference type="ARBA" id="ARBA00023180"/>
    </source>
</evidence>
<dbReference type="InterPro" id="IPR020635">
    <property type="entry name" value="Tyr_kinase_cat_dom"/>
</dbReference>
<evidence type="ECO:0000256" key="10">
    <source>
        <dbReference type="ARBA" id="ARBA00023136"/>
    </source>
</evidence>
<keyword evidence="12 17" id="KW-1015">Disulfide bond</keyword>
<keyword evidence="6 18" id="KW-0547">Nucleotide-binding</keyword>
<dbReference type="InterPro" id="IPR002011">
    <property type="entry name" value="Tyr_kinase_rcpt_2_CS"/>
</dbReference>
<dbReference type="GO" id="GO:0004714">
    <property type="term" value="F:transmembrane receptor protein tyrosine kinase activity"/>
    <property type="evidence" value="ECO:0007669"/>
    <property type="project" value="UniProtKB-EC"/>
</dbReference>
<dbReference type="GO" id="GO:0043235">
    <property type="term" value="C:receptor complex"/>
    <property type="evidence" value="ECO:0007669"/>
    <property type="project" value="TreeGrafter"/>
</dbReference>
<evidence type="ECO:0000256" key="5">
    <source>
        <dbReference type="ARBA" id="ARBA00022729"/>
    </source>
</evidence>
<dbReference type="EC" id="2.7.10.1" evidence="19"/>
<dbReference type="GO" id="GO:0045664">
    <property type="term" value="P:regulation of neuron differentiation"/>
    <property type="evidence" value="ECO:0007669"/>
    <property type="project" value="TreeGrafter"/>
</dbReference>